<keyword evidence="3 6" id="KW-0238">DNA-binding</keyword>
<accession>A0A1T5G4A2</accession>
<sequence>MDLDLRYLRYFKVLAETLHFGAAATRLGIEQPALSHAIKRLERILGVQLLNRSSRHVSLTVAGADFLAEASQIIAAADQAVEKARKQARHRPDTLVVGTLAMTVLKILPDILKRYQAIHPDTKIRILECSIEEQINGLRDNTLDVGFMRTPPIFECHDLEFLEVESFSAGMVAVPTGSPLALRRSLQLADLKSEPLVLYPYEEAPDAVTSLRKACHSEGFEPNVVLEGNSMFIILALVAQGLGSSIFFDTRPVVDSPSITFVPLEKEQAHGIMAALAWRRERLSPLREDFIKVTRQYVAEMHP</sequence>
<proteinExistence type="inferred from homology"/>
<dbReference type="PRINTS" id="PR00039">
    <property type="entry name" value="HTHLYSR"/>
</dbReference>
<dbReference type="InterPro" id="IPR036388">
    <property type="entry name" value="WH-like_DNA-bd_sf"/>
</dbReference>
<dbReference type="Gene3D" id="1.10.10.10">
    <property type="entry name" value="Winged helix-like DNA-binding domain superfamily/Winged helix DNA-binding domain"/>
    <property type="match status" value="1"/>
</dbReference>
<name>A0A1T5G4A2_9SPHN</name>
<dbReference type="PROSITE" id="PS50931">
    <property type="entry name" value="HTH_LYSR"/>
    <property type="match status" value="1"/>
</dbReference>
<comment type="similarity">
    <text evidence="1">Belongs to the LysR transcriptional regulatory family.</text>
</comment>
<dbReference type="GO" id="GO:0003700">
    <property type="term" value="F:DNA-binding transcription factor activity"/>
    <property type="evidence" value="ECO:0007669"/>
    <property type="project" value="InterPro"/>
</dbReference>
<dbReference type="Pfam" id="PF00126">
    <property type="entry name" value="HTH_1"/>
    <property type="match status" value="1"/>
</dbReference>
<evidence type="ECO:0000259" key="5">
    <source>
        <dbReference type="PROSITE" id="PS50931"/>
    </source>
</evidence>
<dbReference type="SUPFAM" id="SSF53850">
    <property type="entry name" value="Periplasmic binding protein-like II"/>
    <property type="match status" value="1"/>
</dbReference>
<dbReference type="CDD" id="cd08414">
    <property type="entry name" value="PBP2_LTTR_aromatics_like"/>
    <property type="match status" value="1"/>
</dbReference>
<dbReference type="AlphaFoldDB" id="A0A1T5G4A2"/>
<dbReference type="FunFam" id="1.10.10.10:FF:000001">
    <property type="entry name" value="LysR family transcriptional regulator"/>
    <property type="match status" value="1"/>
</dbReference>
<evidence type="ECO:0000313" key="7">
    <source>
        <dbReference type="Proteomes" id="UP000190044"/>
    </source>
</evidence>
<dbReference type="PANTHER" id="PTHR30346:SF0">
    <property type="entry name" value="HCA OPERON TRANSCRIPTIONAL ACTIVATOR HCAR"/>
    <property type="match status" value="1"/>
</dbReference>
<evidence type="ECO:0000313" key="6">
    <source>
        <dbReference type="EMBL" id="SKC03162.1"/>
    </source>
</evidence>
<dbReference type="InterPro" id="IPR005119">
    <property type="entry name" value="LysR_subst-bd"/>
</dbReference>
<dbReference type="OrthoDB" id="9815174at2"/>
<evidence type="ECO:0000256" key="4">
    <source>
        <dbReference type="ARBA" id="ARBA00023163"/>
    </source>
</evidence>
<keyword evidence="7" id="KW-1185">Reference proteome</keyword>
<dbReference type="SUPFAM" id="SSF46785">
    <property type="entry name" value="Winged helix' DNA-binding domain"/>
    <property type="match status" value="1"/>
</dbReference>
<protein>
    <submittedName>
        <fullName evidence="6">DNA-binding transcriptional regulator, LysR family</fullName>
    </submittedName>
</protein>
<dbReference type="Gene3D" id="3.40.190.10">
    <property type="entry name" value="Periplasmic binding protein-like II"/>
    <property type="match status" value="2"/>
</dbReference>
<keyword evidence="4" id="KW-0804">Transcription</keyword>
<feature type="domain" description="HTH lysR-type" evidence="5">
    <location>
        <begin position="3"/>
        <end position="60"/>
    </location>
</feature>
<dbReference type="GO" id="GO:0003677">
    <property type="term" value="F:DNA binding"/>
    <property type="evidence" value="ECO:0007669"/>
    <property type="project" value="UniProtKB-KW"/>
</dbReference>
<organism evidence="6 7">
    <name type="scientific">Sphingopyxis flava</name>
    <dbReference type="NCBI Taxonomy" id="1507287"/>
    <lineage>
        <taxon>Bacteria</taxon>
        <taxon>Pseudomonadati</taxon>
        <taxon>Pseudomonadota</taxon>
        <taxon>Alphaproteobacteria</taxon>
        <taxon>Sphingomonadales</taxon>
        <taxon>Sphingomonadaceae</taxon>
        <taxon>Sphingopyxis</taxon>
    </lineage>
</organism>
<evidence type="ECO:0000256" key="3">
    <source>
        <dbReference type="ARBA" id="ARBA00023125"/>
    </source>
</evidence>
<dbReference type="InterPro" id="IPR000847">
    <property type="entry name" value="LysR_HTH_N"/>
</dbReference>
<evidence type="ECO:0000256" key="2">
    <source>
        <dbReference type="ARBA" id="ARBA00023015"/>
    </source>
</evidence>
<dbReference type="PANTHER" id="PTHR30346">
    <property type="entry name" value="TRANSCRIPTIONAL DUAL REGULATOR HCAR-RELATED"/>
    <property type="match status" value="1"/>
</dbReference>
<keyword evidence="2" id="KW-0805">Transcription regulation</keyword>
<dbReference type="EMBL" id="FUYP01000056">
    <property type="protein sequence ID" value="SKC03162.1"/>
    <property type="molecule type" value="Genomic_DNA"/>
</dbReference>
<gene>
    <name evidence="6" type="ORF">SAMN06295937_10561</name>
</gene>
<dbReference type="GO" id="GO:0032993">
    <property type="term" value="C:protein-DNA complex"/>
    <property type="evidence" value="ECO:0007669"/>
    <property type="project" value="TreeGrafter"/>
</dbReference>
<reference evidence="7" key="1">
    <citation type="submission" date="2017-02" db="EMBL/GenBank/DDBJ databases">
        <authorList>
            <person name="Varghese N."/>
            <person name="Submissions S."/>
        </authorList>
    </citation>
    <scope>NUCLEOTIDE SEQUENCE [LARGE SCALE GENOMIC DNA]</scope>
    <source>
        <strain evidence="7">R11H</strain>
    </source>
</reference>
<evidence type="ECO:0000256" key="1">
    <source>
        <dbReference type="ARBA" id="ARBA00009437"/>
    </source>
</evidence>
<dbReference type="Pfam" id="PF03466">
    <property type="entry name" value="LysR_substrate"/>
    <property type="match status" value="1"/>
</dbReference>
<dbReference type="Proteomes" id="UP000190044">
    <property type="component" value="Unassembled WGS sequence"/>
</dbReference>
<dbReference type="InterPro" id="IPR036390">
    <property type="entry name" value="WH_DNA-bd_sf"/>
</dbReference>